<evidence type="ECO:0000313" key="2">
    <source>
        <dbReference type="Proteomes" id="UP000241107"/>
    </source>
</evidence>
<dbReference type="VEuPathDB" id="FungiDB:C7M61_002117"/>
<accession>A0A2P7YU82</accession>
<organism evidence="1 2">
    <name type="scientific">Candidozyma pseudohaemuli</name>
    <dbReference type="NCBI Taxonomy" id="418784"/>
    <lineage>
        <taxon>Eukaryota</taxon>
        <taxon>Fungi</taxon>
        <taxon>Dikarya</taxon>
        <taxon>Ascomycota</taxon>
        <taxon>Saccharomycotina</taxon>
        <taxon>Pichiomycetes</taxon>
        <taxon>Metschnikowiaceae</taxon>
        <taxon>Candidozyma</taxon>
    </lineage>
</organism>
<dbReference type="Proteomes" id="UP000241107">
    <property type="component" value="Unassembled WGS sequence"/>
</dbReference>
<sequence length="637" mass="72800">MTDCTLYFIERQKSPESLSSAIATLKDSDYISYDTHTFEIDNETWTASSLQVQDFKTLSRKEYPLNDVKKSEGVLKFGLWPKLDDGQGRIVYSFMYLHQLLMISSQWFDSWGEDALICVRLLQVGEFKMPLDVSFSYEGRDNSKEELESQDDYIELKNASEFGNELEERHKNSINLQAVASYIPPDEYNLLLSCNIVRSGSNINDFLSLQIRQESATLCSCDSDVSIKHVTVTLVEHLQFKPKKFVNGVAEETRRLLLKDSDSDFDCSPQLFTNSADGFVCLLEASLFDCDLPNLGPTFHSDTCSRTYRLEFDLQAECRGEKPCSANIHTLLDIEIGSEFDSSEKTAKAKVYKAQDLVFVDLLTRTENLVPNIVDYVLEKLSNVEDCLGHQTCVLCQKYTVTAVTTIYSSSSLSYATDDEEEDEDDLTQRVDDLGLVASNGLWKLRNKTRYASGKADHQLSLPLSKCFHIIEGFESTHIKEWPNQFTSKVLHEDDLFLSPGMCIGPSVKFIIEGPHTTDTVYGFYCWKVEIFQRTLRMTPQDWTIETNVIEIPDPQQDYTLTHKPNDVGVFDFRNDVNLCKIPHDLEPSLHSNSLHREYQLRFSIEIETEEEDSPRVMVSHAINVYIGEIDSFHIKR</sequence>
<dbReference type="RefSeq" id="XP_024714639.1">
    <property type="nucleotide sequence ID" value="XM_024857503.1"/>
</dbReference>
<dbReference type="EMBL" id="PYFQ01000003">
    <property type="protein sequence ID" value="PSK39502.1"/>
    <property type="molecule type" value="Genomic_DNA"/>
</dbReference>
<proteinExistence type="predicted"/>
<name>A0A2P7YU82_9ASCO</name>
<reference evidence="1 2" key="1">
    <citation type="submission" date="2018-03" db="EMBL/GenBank/DDBJ databases">
        <title>Candida pseudohaemulonii genome assembly and annotation.</title>
        <authorList>
            <person name="Munoz J.F."/>
            <person name="Gade L.G."/>
            <person name="Chow N.A."/>
            <person name="Litvintseva A.P."/>
            <person name="Loparev V.N."/>
            <person name="Cuomo C.A."/>
        </authorList>
    </citation>
    <scope>NUCLEOTIDE SEQUENCE [LARGE SCALE GENOMIC DNA]</scope>
    <source>
        <strain evidence="1 2">B12108</strain>
    </source>
</reference>
<comment type="caution">
    <text evidence="1">The sequence shown here is derived from an EMBL/GenBank/DDBJ whole genome shotgun (WGS) entry which is preliminary data.</text>
</comment>
<protein>
    <submittedName>
        <fullName evidence="1">Uncharacterized protein</fullName>
    </submittedName>
</protein>
<dbReference type="AlphaFoldDB" id="A0A2P7YU82"/>
<dbReference type="GeneID" id="36565506"/>
<evidence type="ECO:0000313" key="1">
    <source>
        <dbReference type="EMBL" id="PSK39502.1"/>
    </source>
</evidence>
<dbReference type="OrthoDB" id="10681277at2759"/>
<gene>
    <name evidence="1" type="ORF">C7M61_002117</name>
</gene>
<keyword evidence="2" id="KW-1185">Reference proteome</keyword>